<dbReference type="STRING" id="1122189.SAMN02745165_00364"/>
<dbReference type="InterPro" id="IPR002696">
    <property type="entry name" value="Membr_insert_effic_factor_YidD"/>
</dbReference>
<dbReference type="AlphaFoldDB" id="A0A1M6C0H9"/>
<organism evidence="2 3">
    <name type="scientific">Malonomonas rubra DSM 5091</name>
    <dbReference type="NCBI Taxonomy" id="1122189"/>
    <lineage>
        <taxon>Bacteria</taxon>
        <taxon>Pseudomonadati</taxon>
        <taxon>Thermodesulfobacteriota</taxon>
        <taxon>Desulfuromonadia</taxon>
        <taxon>Desulfuromonadales</taxon>
        <taxon>Geopsychrobacteraceae</taxon>
        <taxon>Malonomonas</taxon>
    </lineage>
</organism>
<feature type="signal peptide" evidence="1">
    <location>
        <begin position="1"/>
        <end position="19"/>
    </location>
</feature>
<dbReference type="Proteomes" id="UP000184171">
    <property type="component" value="Unassembled WGS sequence"/>
</dbReference>
<keyword evidence="1" id="KW-0732">Signal</keyword>
<keyword evidence="3" id="KW-1185">Reference proteome</keyword>
<evidence type="ECO:0000313" key="2">
    <source>
        <dbReference type="EMBL" id="SHI54549.1"/>
    </source>
</evidence>
<dbReference type="EMBL" id="FQZT01000001">
    <property type="protein sequence ID" value="SHI54549.1"/>
    <property type="molecule type" value="Genomic_DNA"/>
</dbReference>
<dbReference type="RefSeq" id="WP_072905034.1">
    <property type="nucleotide sequence ID" value="NZ_FQZT01000001.1"/>
</dbReference>
<dbReference type="NCBIfam" id="TIGR00278">
    <property type="entry name" value="membrane protein insertion efficiency factor YidD"/>
    <property type="match status" value="1"/>
</dbReference>
<gene>
    <name evidence="2" type="ORF">SAMN02745165_00364</name>
</gene>
<feature type="chain" id="PRO_5012816250" evidence="1">
    <location>
        <begin position="20"/>
        <end position="137"/>
    </location>
</feature>
<protein>
    <submittedName>
        <fullName evidence="2">Putative membrane protein insertion efficiency factor</fullName>
    </submittedName>
</protein>
<accession>A0A1M6C0H9</accession>
<reference evidence="2 3" key="1">
    <citation type="submission" date="2016-11" db="EMBL/GenBank/DDBJ databases">
        <authorList>
            <person name="Jaros S."/>
            <person name="Januszkiewicz K."/>
            <person name="Wedrychowicz H."/>
        </authorList>
    </citation>
    <scope>NUCLEOTIDE SEQUENCE [LARGE SCALE GENOMIC DNA]</scope>
    <source>
        <strain evidence="2 3">DSM 5091</strain>
    </source>
</reference>
<dbReference type="Pfam" id="PF01809">
    <property type="entry name" value="YidD"/>
    <property type="match status" value="1"/>
</dbReference>
<proteinExistence type="predicted"/>
<name>A0A1M6C0H9_MALRU</name>
<evidence type="ECO:0000256" key="1">
    <source>
        <dbReference type="SAM" id="SignalP"/>
    </source>
</evidence>
<evidence type="ECO:0000313" key="3">
    <source>
        <dbReference type="Proteomes" id="UP000184171"/>
    </source>
</evidence>
<sequence>MTKTFIIILMLLIAAPACAENWGPWEAPKQKRSTSTPQANPLEVAIKLFQKHISSVDGPRCPMYPTCSGYGLQAVKRHGPLLGTFLLVDRLFREQDSELISQRKIVKYGYIRFFDPVDDNDFWLQRMSKENPHPENR</sequence>
<dbReference type="SMART" id="SM01234">
    <property type="entry name" value="Haemolytic"/>
    <property type="match status" value="1"/>
</dbReference>